<dbReference type="Proteomes" id="UP000494115">
    <property type="component" value="Unassembled WGS sequence"/>
</dbReference>
<dbReference type="Pfam" id="PF01965">
    <property type="entry name" value="DJ-1_PfpI"/>
    <property type="match status" value="1"/>
</dbReference>
<dbReference type="InterPro" id="IPR029062">
    <property type="entry name" value="Class_I_gatase-like"/>
</dbReference>
<evidence type="ECO:0000313" key="5">
    <source>
        <dbReference type="Proteomes" id="UP000494115"/>
    </source>
</evidence>
<dbReference type="PROSITE" id="PS01124">
    <property type="entry name" value="HTH_ARAC_FAMILY_2"/>
    <property type="match status" value="1"/>
</dbReference>
<name>A0A6S7B8N9_9BURK</name>
<evidence type="ECO:0000259" key="3">
    <source>
        <dbReference type="PROSITE" id="PS01124"/>
    </source>
</evidence>
<dbReference type="SUPFAM" id="SSF46689">
    <property type="entry name" value="Homeodomain-like"/>
    <property type="match status" value="2"/>
</dbReference>
<keyword evidence="2" id="KW-0804">Transcription</keyword>
<keyword evidence="1" id="KW-0805">Transcription regulation</keyword>
<dbReference type="PANTHER" id="PTHR43130:SF3">
    <property type="entry name" value="HTH-TYPE TRANSCRIPTIONAL REGULATOR RV1931C"/>
    <property type="match status" value="1"/>
</dbReference>
<reference evidence="4 5" key="1">
    <citation type="submission" date="2020-04" db="EMBL/GenBank/DDBJ databases">
        <authorList>
            <person name="De Canck E."/>
        </authorList>
    </citation>
    <scope>NUCLEOTIDE SEQUENCE [LARGE SCALE GENOMIC DNA]</scope>
    <source>
        <strain evidence="4 5">LMG 28138</strain>
    </source>
</reference>
<dbReference type="Gene3D" id="3.40.50.880">
    <property type="match status" value="1"/>
</dbReference>
<accession>A0A6S7B8N9</accession>
<sequence length="341" mass="37734">MRKITVGMVLFPGFQLLDIAGPRDAFAEVRILSKGECEYEILTVGTTRGTIPSSSGLTIVPDRTIFDPCPPFDTVILPGGLGIFQVLEDSTLSEWLVRQHTSCRRIAAICNGVFAFGAAGMLNNRTVTTHWMDAARLSSMFPKAKVEPDLIYLKDGGIYSTAGVTAGIDLALVMIEEDFGKKMALDVAKYLIVYVRRAGGQSQFSPLLEMQAAGDSQIQNLQQYLLDNLHLNHTMASLAERLAMSPRNLSRIFSKECGVSLIAFLNDARIDAARRYLESTDHSVGEIAKQCGFESVDALRRIFTRRLRISPADYRQRFRSNDITRPELQKPLRPPLTGSVS</sequence>
<dbReference type="InterPro" id="IPR018060">
    <property type="entry name" value="HTH_AraC"/>
</dbReference>
<dbReference type="AlphaFoldDB" id="A0A6S7B8N9"/>
<organism evidence="4 5">
    <name type="scientific">Pararobbsia alpina</name>
    <dbReference type="NCBI Taxonomy" id="621374"/>
    <lineage>
        <taxon>Bacteria</taxon>
        <taxon>Pseudomonadati</taxon>
        <taxon>Pseudomonadota</taxon>
        <taxon>Betaproteobacteria</taxon>
        <taxon>Burkholderiales</taxon>
        <taxon>Burkholderiaceae</taxon>
        <taxon>Pararobbsia</taxon>
    </lineage>
</organism>
<evidence type="ECO:0000256" key="2">
    <source>
        <dbReference type="ARBA" id="ARBA00023163"/>
    </source>
</evidence>
<evidence type="ECO:0000313" key="4">
    <source>
        <dbReference type="EMBL" id="CAB3790966.1"/>
    </source>
</evidence>
<keyword evidence="5" id="KW-1185">Reference proteome</keyword>
<feature type="domain" description="HTH araC/xylS-type" evidence="3">
    <location>
        <begin position="219"/>
        <end position="317"/>
    </location>
</feature>
<protein>
    <submittedName>
        <fullName evidence="4">HTH-type transcriptional activator RhaR</fullName>
    </submittedName>
</protein>
<dbReference type="CDD" id="cd03137">
    <property type="entry name" value="GATase1_AraC_1"/>
    <property type="match status" value="1"/>
</dbReference>
<evidence type="ECO:0000256" key="1">
    <source>
        <dbReference type="ARBA" id="ARBA00023015"/>
    </source>
</evidence>
<dbReference type="InterPro" id="IPR002818">
    <property type="entry name" value="DJ-1/PfpI"/>
</dbReference>
<dbReference type="SUPFAM" id="SSF52317">
    <property type="entry name" value="Class I glutamine amidotransferase-like"/>
    <property type="match status" value="1"/>
</dbReference>
<proteinExistence type="predicted"/>
<dbReference type="SMART" id="SM00342">
    <property type="entry name" value="HTH_ARAC"/>
    <property type="match status" value="1"/>
</dbReference>
<dbReference type="InterPro" id="IPR009057">
    <property type="entry name" value="Homeodomain-like_sf"/>
</dbReference>
<dbReference type="GO" id="GO:0003700">
    <property type="term" value="F:DNA-binding transcription factor activity"/>
    <property type="evidence" value="ECO:0007669"/>
    <property type="project" value="InterPro"/>
</dbReference>
<dbReference type="GO" id="GO:0043565">
    <property type="term" value="F:sequence-specific DNA binding"/>
    <property type="evidence" value="ECO:0007669"/>
    <property type="project" value="InterPro"/>
</dbReference>
<dbReference type="EMBL" id="CADIKM010000013">
    <property type="protein sequence ID" value="CAB3790966.1"/>
    <property type="molecule type" value="Genomic_DNA"/>
</dbReference>
<gene>
    <name evidence="4" type="primary">rhaR_4</name>
    <name evidence="4" type="ORF">LMG28138_03073</name>
</gene>
<dbReference type="Pfam" id="PF12833">
    <property type="entry name" value="HTH_18"/>
    <property type="match status" value="1"/>
</dbReference>
<dbReference type="PANTHER" id="PTHR43130">
    <property type="entry name" value="ARAC-FAMILY TRANSCRIPTIONAL REGULATOR"/>
    <property type="match status" value="1"/>
</dbReference>
<dbReference type="Gene3D" id="1.10.10.60">
    <property type="entry name" value="Homeodomain-like"/>
    <property type="match status" value="1"/>
</dbReference>
<dbReference type="InterPro" id="IPR052158">
    <property type="entry name" value="INH-QAR"/>
</dbReference>